<gene>
    <name evidence="1" type="ORF">BC777_0995</name>
</gene>
<dbReference type="EMBL" id="PGTY01000001">
    <property type="protein sequence ID" value="PJI92151.1"/>
    <property type="molecule type" value="Genomic_DNA"/>
</dbReference>
<dbReference type="InterPro" id="IPR011855">
    <property type="entry name" value="Phgtail_TP901_1"/>
</dbReference>
<dbReference type="NCBIfam" id="TIGR02126">
    <property type="entry name" value="phgtail_TP901_1"/>
    <property type="match status" value="1"/>
</dbReference>
<protein>
    <submittedName>
        <fullName evidence="1">TP901-1 family phage major tail protein</fullName>
    </submittedName>
</protein>
<accession>A0A2M8WMK3</accession>
<proteinExistence type="predicted"/>
<evidence type="ECO:0000313" key="2">
    <source>
        <dbReference type="Proteomes" id="UP000228531"/>
    </source>
</evidence>
<name>A0A2M8WMK3_9RHOB</name>
<dbReference type="RefSeq" id="WP_100367001.1">
    <property type="nucleotide sequence ID" value="NZ_PGTY01000001.1"/>
</dbReference>
<dbReference type="Proteomes" id="UP000228531">
    <property type="component" value="Unassembled WGS sequence"/>
</dbReference>
<evidence type="ECO:0000313" key="1">
    <source>
        <dbReference type="EMBL" id="PJI92151.1"/>
    </source>
</evidence>
<dbReference type="InterPro" id="IPR022344">
    <property type="entry name" value="GTA_major-tail"/>
</dbReference>
<comment type="caution">
    <text evidence="1">The sequence shown here is derived from an EMBL/GenBank/DDBJ whole genome shotgun (WGS) entry which is preliminary data.</text>
</comment>
<dbReference type="PRINTS" id="PR01996">
    <property type="entry name" value="MTP1FAMILY"/>
</dbReference>
<dbReference type="AlphaFoldDB" id="A0A2M8WMK3"/>
<reference evidence="1 2" key="1">
    <citation type="submission" date="2017-11" db="EMBL/GenBank/DDBJ databases">
        <title>Genomic Encyclopedia of Archaeal and Bacterial Type Strains, Phase II (KMG-II): From Individual Species to Whole Genera.</title>
        <authorList>
            <person name="Goeker M."/>
        </authorList>
    </citation>
    <scope>NUCLEOTIDE SEQUENCE [LARGE SCALE GENOMIC DNA]</scope>
    <source>
        <strain evidence="1 2">DSM 29128</strain>
    </source>
</reference>
<keyword evidence="2" id="KW-1185">Reference proteome</keyword>
<sequence>MAAQNGKDLLVKIDMTGGGMFETAAGLRATRISLNAETVDVTSLESTGGWRELLGGAGVKTASISGSGVFKDEATDERARQIFFDGETPDFQVIVPGFGTLQGPFQITSVEYAGSHNGEATYELSLASAGALTFVALI</sequence>
<dbReference type="OrthoDB" id="7266971at2"/>
<dbReference type="Pfam" id="PF06199">
    <property type="entry name" value="Phage_tail_2"/>
    <property type="match status" value="1"/>
</dbReference>
<organism evidence="1 2">
    <name type="scientific">Yoonia maricola</name>
    <dbReference type="NCBI Taxonomy" id="420999"/>
    <lineage>
        <taxon>Bacteria</taxon>
        <taxon>Pseudomonadati</taxon>
        <taxon>Pseudomonadota</taxon>
        <taxon>Alphaproteobacteria</taxon>
        <taxon>Rhodobacterales</taxon>
        <taxon>Paracoccaceae</taxon>
        <taxon>Yoonia</taxon>
    </lineage>
</organism>